<dbReference type="EMBL" id="PHGZ01000003">
    <property type="protein sequence ID" value="PJG83980.1"/>
    <property type="molecule type" value="Genomic_DNA"/>
</dbReference>
<dbReference type="Proteomes" id="UP000230282">
    <property type="component" value="Unassembled WGS sequence"/>
</dbReference>
<feature type="binding site" evidence="2">
    <location>
        <position position="48"/>
    </location>
    <ligand>
        <name>Mg(2+)</name>
        <dbReference type="ChEBI" id="CHEBI:18420"/>
        <label>1</label>
    </ligand>
</feature>
<dbReference type="HAMAP" id="MF_02128">
    <property type="entry name" value="TMP_kinase"/>
    <property type="match status" value="1"/>
</dbReference>
<dbReference type="InterPro" id="IPR006283">
    <property type="entry name" value="ThiL-like"/>
</dbReference>
<dbReference type="GO" id="GO:0000287">
    <property type="term" value="F:magnesium ion binding"/>
    <property type="evidence" value="ECO:0007669"/>
    <property type="project" value="UniProtKB-UniRule"/>
</dbReference>
<feature type="binding site" evidence="2">
    <location>
        <position position="31"/>
    </location>
    <ligand>
        <name>Mg(2+)</name>
        <dbReference type="ChEBI" id="CHEBI:18420"/>
        <label>4</label>
    </ligand>
</feature>
<dbReference type="CDD" id="cd02194">
    <property type="entry name" value="ThiL"/>
    <property type="match status" value="1"/>
</dbReference>
<feature type="binding site" evidence="2">
    <location>
        <position position="229"/>
    </location>
    <ligand>
        <name>Mg(2+)</name>
        <dbReference type="ChEBI" id="CHEBI:18420"/>
        <label>3</label>
    </ligand>
</feature>
<keyword evidence="2" id="KW-0479">Metal-binding</keyword>
<keyword evidence="2" id="KW-0067">ATP-binding</keyword>
<feature type="binding site" evidence="2">
    <location>
        <position position="232"/>
    </location>
    <ligand>
        <name>Mg(2+)</name>
        <dbReference type="ChEBI" id="CHEBI:18420"/>
        <label>5</label>
    </ligand>
</feature>
<dbReference type="AlphaFoldDB" id="A0A2M8RYL3"/>
<feature type="binding site" evidence="2">
    <location>
        <position position="280"/>
    </location>
    <ligand>
        <name>substrate</name>
    </ligand>
</feature>
<keyword evidence="2" id="KW-0547">Nucleotide-binding</keyword>
<comment type="miscellaneous">
    <text evidence="2">Reaction mechanism of ThiL seems to utilize a direct, inline transfer of the gamma-phosphate of ATP to TMP rather than a phosphorylated enzyme intermediate.</text>
</comment>
<dbReference type="InterPro" id="IPR036676">
    <property type="entry name" value="PurM-like_C_sf"/>
</dbReference>
<feature type="binding site" evidence="2">
    <location>
        <position position="123"/>
    </location>
    <ligand>
        <name>Mg(2+)</name>
        <dbReference type="ChEBI" id="CHEBI:18420"/>
        <label>1</label>
    </ligand>
</feature>
<dbReference type="PANTHER" id="PTHR30270">
    <property type="entry name" value="THIAMINE-MONOPHOSPHATE KINASE"/>
    <property type="match status" value="1"/>
</dbReference>
<evidence type="ECO:0000259" key="3">
    <source>
        <dbReference type="Pfam" id="PF00586"/>
    </source>
</evidence>
<sequence>MSNGEFDVIQRYFTASKRPRRKDVIVSIGDDCAITEHSRNQRIAITTDTMVENTHFLPTIRPADLAYKAAATNLSDLAAMGAEPAWFSLALTLPKIDSLWLDEFSQSFFEVLNHYNVDLIGGDTTKGALHVITITAQGIIPKGKALCRHSAKVGDWIYISGSLGDSAGGLALLLRENGATTKSAVENVSISSLNEYDCRYLIQRHLRPTPRVLLGFELAVSSLANAAIDISDGFLADLTHILERSQCSAVIHLEKLPLSASLIKVFGAQQAERFALTGGEDYELCFTVSEHNRAKLERALMHMGVAYTCVGQIHGFNPHHKKRLRFQRDGQLVELVDTAGFDHFR</sequence>
<keyword evidence="6" id="KW-1185">Reference proteome</keyword>
<comment type="function">
    <text evidence="2">Catalyzes the ATP-dependent phosphorylation of thiamine-monophosphate (TMP) to form thiamine-pyrophosphate (TPP), the active form of vitamin B1.</text>
</comment>
<evidence type="ECO:0000256" key="2">
    <source>
        <dbReference type="HAMAP-Rule" id="MF_02128"/>
    </source>
</evidence>
<organism evidence="5 6">
    <name type="scientific">Caviibacterium pharyngocola</name>
    <dbReference type="NCBI Taxonomy" id="28159"/>
    <lineage>
        <taxon>Bacteria</taxon>
        <taxon>Pseudomonadati</taxon>
        <taxon>Pseudomonadota</taxon>
        <taxon>Gammaproteobacteria</taxon>
        <taxon>Pasteurellales</taxon>
        <taxon>Pasteurellaceae</taxon>
        <taxon>Caviibacterium</taxon>
    </lineage>
</organism>
<dbReference type="GO" id="GO:0009228">
    <property type="term" value="P:thiamine biosynthetic process"/>
    <property type="evidence" value="ECO:0007669"/>
    <property type="project" value="UniProtKB-KW"/>
</dbReference>
<keyword evidence="2" id="KW-0460">Magnesium</keyword>
<evidence type="ECO:0000313" key="6">
    <source>
        <dbReference type="Proteomes" id="UP000230282"/>
    </source>
</evidence>
<dbReference type="Pfam" id="PF00586">
    <property type="entry name" value="AIRS"/>
    <property type="match status" value="1"/>
</dbReference>
<dbReference type="EC" id="2.7.4.16" evidence="2"/>
<feature type="binding site" evidence="2">
    <location>
        <position position="76"/>
    </location>
    <ligand>
        <name>Mg(2+)</name>
        <dbReference type="ChEBI" id="CHEBI:18420"/>
        <label>2</label>
    </ligand>
</feature>
<accession>A0A2M8RYL3</accession>
<dbReference type="GO" id="GO:0009229">
    <property type="term" value="P:thiamine diphosphate biosynthetic process"/>
    <property type="evidence" value="ECO:0007669"/>
    <property type="project" value="UniProtKB-UniRule"/>
</dbReference>
<feature type="binding site" evidence="2">
    <location>
        <position position="31"/>
    </location>
    <ligand>
        <name>Mg(2+)</name>
        <dbReference type="ChEBI" id="CHEBI:18420"/>
        <label>3</label>
    </ligand>
</feature>
<feature type="binding site" evidence="2">
    <location>
        <position position="55"/>
    </location>
    <ligand>
        <name>substrate</name>
    </ligand>
</feature>
<keyword evidence="2 5" id="KW-0418">Kinase</keyword>
<dbReference type="GO" id="GO:0005524">
    <property type="term" value="F:ATP binding"/>
    <property type="evidence" value="ECO:0007669"/>
    <property type="project" value="UniProtKB-UniRule"/>
</dbReference>
<feature type="binding site" evidence="2">
    <location>
        <begin position="122"/>
        <end position="123"/>
    </location>
    <ligand>
        <name>ATP</name>
        <dbReference type="ChEBI" id="CHEBI:30616"/>
    </ligand>
</feature>
<dbReference type="InterPro" id="IPR016188">
    <property type="entry name" value="PurM-like_N"/>
</dbReference>
<comment type="caution">
    <text evidence="5">The sequence shown here is derived from an EMBL/GenBank/DDBJ whole genome shotgun (WGS) entry which is preliminary data.</text>
</comment>
<proteinExistence type="inferred from homology"/>
<evidence type="ECO:0000256" key="1">
    <source>
        <dbReference type="ARBA" id="ARBA00022977"/>
    </source>
</evidence>
<feature type="binding site" evidence="2">
    <location>
        <position position="231"/>
    </location>
    <ligand>
        <name>ATP</name>
        <dbReference type="ChEBI" id="CHEBI:30616"/>
    </ligand>
</feature>
<dbReference type="Gene3D" id="3.30.1330.10">
    <property type="entry name" value="PurM-like, N-terminal domain"/>
    <property type="match status" value="1"/>
</dbReference>
<feature type="binding site" evidence="2">
    <location>
        <position position="76"/>
    </location>
    <ligand>
        <name>Mg(2+)</name>
        <dbReference type="ChEBI" id="CHEBI:18420"/>
        <label>3</label>
    </ligand>
</feature>
<feature type="binding site" evidence="2">
    <location>
        <position position="46"/>
    </location>
    <ligand>
        <name>Mg(2+)</name>
        <dbReference type="ChEBI" id="CHEBI:18420"/>
        <label>4</label>
    </ligand>
</feature>
<comment type="similarity">
    <text evidence="2">Belongs to the thiamine-monophosphate kinase family.</text>
</comment>
<dbReference type="UniPathway" id="UPA00060">
    <property type="reaction ID" value="UER00142"/>
</dbReference>
<keyword evidence="2" id="KW-0808">Transferase</keyword>
<reference evidence="5 6" key="1">
    <citation type="submission" date="2017-11" db="EMBL/GenBank/DDBJ databases">
        <title>Reclassification of Bisgaard taxon 5 as Caviibacterium pharyngocola gen. nov., sp. nov.</title>
        <authorList>
            <person name="Christensen H."/>
        </authorList>
    </citation>
    <scope>NUCLEOTIDE SEQUENCE [LARGE SCALE GENOMIC DNA]</scope>
    <source>
        <strain evidence="5 6">7_3</strain>
    </source>
</reference>
<dbReference type="SUPFAM" id="SSF55326">
    <property type="entry name" value="PurM N-terminal domain-like"/>
    <property type="match status" value="1"/>
</dbReference>
<feature type="binding site" evidence="2">
    <location>
        <position position="148"/>
    </location>
    <ligand>
        <name>ATP</name>
        <dbReference type="ChEBI" id="CHEBI:30616"/>
    </ligand>
</feature>
<dbReference type="Pfam" id="PF02769">
    <property type="entry name" value="AIRS_C"/>
    <property type="match status" value="1"/>
</dbReference>
<gene>
    <name evidence="2 5" type="primary">thiL</name>
    <name evidence="5" type="ORF">CVP04_00540</name>
</gene>
<feature type="domain" description="PurM-like N-terminal" evidence="3">
    <location>
        <begin position="29"/>
        <end position="140"/>
    </location>
</feature>
<dbReference type="NCBIfam" id="TIGR01379">
    <property type="entry name" value="thiL"/>
    <property type="match status" value="1"/>
</dbReference>
<dbReference type="PIRSF" id="PIRSF005303">
    <property type="entry name" value="Thiam_monoph_kin"/>
    <property type="match status" value="1"/>
</dbReference>
<dbReference type="RefSeq" id="WP_100295576.1">
    <property type="nucleotide sequence ID" value="NZ_PHGZ01000003.1"/>
</dbReference>
<dbReference type="InterPro" id="IPR010918">
    <property type="entry name" value="PurM-like_C_dom"/>
</dbReference>
<comment type="caution">
    <text evidence="2">Lacks conserved residue(s) required for the propagation of feature annotation.</text>
</comment>
<dbReference type="InterPro" id="IPR036921">
    <property type="entry name" value="PurM-like_N_sf"/>
</dbReference>
<evidence type="ECO:0000259" key="4">
    <source>
        <dbReference type="Pfam" id="PF02769"/>
    </source>
</evidence>
<protein>
    <recommendedName>
        <fullName evidence="2">Thiamine-monophosphate kinase</fullName>
        <shortName evidence="2">TMP kinase</shortName>
        <shortName evidence="2">Thiamine-phosphate kinase</shortName>
        <ecNumber evidence="2">2.7.4.16</ecNumber>
    </recommendedName>
</protein>
<feature type="binding site" evidence="2">
    <location>
        <position position="76"/>
    </location>
    <ligand>
        <name>Mg(2+)</name>
        <dbReference type="ChEBI" id="CHEBI:18420"/>
        <label>4</label>
    </ligand>
</feature>
<dbReference type="SUPFAM" id="SSF56042">
    <property type="entry name" value="PurM C-terminal domain-like"/>
    <property type="match status" value="1"/>
</dbReference>
<evidence type="ECO:0000313" key="5">
    <source>
        <dbReference type="EMBL" id="PJG83980.1"/>
    </source>
</evidence>
<dbReference type="Gene3D" id="3.90.650.10">
    <property type="entry name" value="PurM-like C-terminal domain"/>
    <property type="match status" value="1"/>
</dbReference>
<feature type="binding site" evidence="2">
    <location>
        <position position="341"/>
    </location>
    <ligand>
        <name>substrate</name>
    </ligand>
</feature>
<feature type="domain" description="PurM-like C-terminal" evidence="4">
    <location>
        <begin position="152"/>
        <end position="305"/>
    </location>
</feature>
<dbReference type="GO" id="GO:0009030">
    <property type="term" value="F:thiamine-phosphate kinase activity"/>
    <property type="evidence" value="ECO:0007669"/>
    <property type="project" value="UniProtKB-UniRule"/>
</dbReference>
<dbReference type="PANTHER" id="PTHR30270:SF0">
    <property type="entry name" value="THIAMINE-MONOPHOSPHATE KINASE"/>
    <property type="match status" value="1"/>
</dbReference>
<feature type="binding site" evidence="2">
    <location>
        <position position="47"/>
    </location>
    <ligand>
        <name>Mg(2+)</name>
        <dbReference type="ChEBI" id="CHEBI:18420"/>
        <label>1</label>
    </ligand>
</feature>
<comment type="pathway">
    <text evidence="2">Cofactor biosynthesis; thiamine diphosphate biosynthesis; thiamine diphosphate from thiamine phosphate: step 1/1.</text>
</comment>
<keyword evidence="1 2" id="KW-0784">Thiamine biosynthesis</keyword>
<name>A0A2M8RYL3_9PAST</name>
<comment type="catalytic activity">
    <reaction evidence="2">
        <text>thiamine phosphate + ATP = thiamine diphosphate + ADP</text>
        <dbReference type="Rhea" id="RHEA:15913"/>
        <dbReference type="ChEBI" id="CHEBI:30616"/>
        <dbReference type="ChEBI" id="CHEBI:37575"/>
        <dbReference type="ChEBI" id="CHEBI:58937"/>
        <dbReference type="ChEBI" id="CHEBI:456216"/>
        <dbReference type="EC" id="2.7.4.16"/>
    </reaction>
</comment>
<dbReference type="OrthoDB" id="9802811at2"/>
<feature type="binding site" evidence="2">
    <location>
        <position position="48"/>
    </location>
    <ligand>
        <name>Mg(2+)</name>
        <dbReference type="ChEBI" id="CHEBI:18420"/>
        <label>2</label>
    </ligand>
</feature>